<dbReference type="Proteomes" id="UP001295684">
    <property type="component" value="Unassembled WGS sequence"/>
</dbReference>
<evidence type="ECO:0000313" key="2">
    <source>
        <dbReference type="Proteomes" id="UP001295684"/>
    </source>
</evidence>
<reference evidence="1" key="1">
    <citation type="submission" date="2023-07" db="EMBL/GenBank/DDBJ databases">
        <authorList>
            <consortium name="AG Swart"/>
            <person name="Singh M."/>
            <person name="Singh A."/>
            <person name="Seah K."/>
            <person name="Emmerich C."/>
        </authorList>
    </citation>
    <scope>NUCLEOTIDE SEQUENCE</scope>
    <source>
        <strain evidence="1">DP1</strain>
    </source>
</reference>
<organism evidence="1 2">
    <name type="scientific">Euplotes crassus</name>
    <dbReference type="NCBI Taxonomy" id="5936"/>
    <lineage>
        <taxon>Eukaryota</taxon>
        <taxon>Sar</taxon>
        <taxon>Alveolata</taxon>
        <taxon>Ciliophora</taxon>
        <taxon>Intramacronucleata</taxon>
        <taxon>Spirotrichea</taxon>
        <taxon>Hypotrichia</taxon>
        <taxon>Euplotida</taxon>
        <taxon>Euplotidae</taxon>
        <taxon>Moneuplotes</taxon>
    </lineage>
</organism>
<dbReference type="EMBL" id="CAMPGE010020970">
    <property type="protein sequence ID" value="CAI2379147.1"/>
    <property type="molecule type" value="Genomic_DNA"/>
</dbReference>
<sequence>MKTQKYIISCKMLFMHRIWVNIKSKKKCKINEKYRYATLNIKKIFKSFRLVVLETRCVDCTK</sequence>
<keyword evidence="2" id="KW-1185">Reference proteome</keyword>
<comment type="caution">
    <text evidence="1">The sequence shown here is derived from an EMBL/GenBank/DDBJ whole genome shotgun (WGS) entry which is preliminary data.</text>
</comment>
<gene>
    <name evidence="1" type="ORF">ECRASSUSDP1_LOCUS20556</name>
</gene>
<dbReference type="AlphaFoldDB" id="A0AAD2D3Q6"/>
<evidence type="ECO:0000313" key="1">
    <source>
        <dbReference type="EMBL" id="CAI2379147.1"/>
    </source>
</evidence>
<proteinExistence type="predicted"/>
<accession>A0AAD2D3Q6</accession>
<name>A0AAD2D3Q6_EUPCR</name>
<protein>
    <submittedName>
        <fullName evidence="1">Uncharacterized protein</fullName>
    </submittedName>
</protein>